<evidence type="ECO:0000313" key="2">
    <source>
        <dbReference type="EMBL" id="OGZ69009.1"/>
    </source>
</evidence>
<evidence type="ECO:0000313" key="3">
    <source>
        <dbReference type="Proteomes" id="UP000176421"/>
    </source>
</evidence>
<comment type="caution">
    <text evidence="2">The sequence shown here is derived from an EMBL/GenBank/DDBJ whole genome shotgun (WGS) entry which is preliminary data.</text>
</comment>
<evidence type="ECO:0000256" key="1">
    <source>
        <dbReference type="SAM" id="Phobius"/>
    </source>
</evidence>
<accession>A0A1G2I2X4</accession>
<keyword evidence="1" id="KW-1133">Transmembrane helix</keyword>
<keyword evidence="1" id="KW-0812">Transmembrane</keyword>
<name>A0A1G2I2X4_9BACT</name>
<dbReference type="NCBIfam" id="NF041539">
    <property type="entry name" value="choice_anch_R"/>
    <property type="match status" value="1"/>
</dbReference>
<gene>
    <name evidence="2" type="ORF">A3D35_02630</name>
</gene>
<evidence type="ECO:0008006" key="4">
    <source>
        <dbReference type="Google" id="ProtNLM"/>
    </source>
</evidence>
<dbReference type="AlphaFoldDB" id="A0A1G2I2X4"/>
<dbReference type="Proteomes" id="UP000176421">
    <property type="component" value="Unassembled WGS sequence"/>
</dbReference>
<proteinExistence type="predicted"/>
<reference evidence="2 3" key="1">
    <citation type="journal article" date="2016" name="Nat. Commun.">
        <title>Thousands of microbial genomes shed light on interconnected biogeochemical processes in an aquifer system.</title>
        <authorList>
            <person name="Anantharaman K."/>
            <person name="Brown C.T."/>
            <person name="Hug L.A."/>
            <person name="Sharon I."/>
            <person name="Castelle C.J."/>
            <person name="Probst A.J."/>
            <person name="Thomas B.C."/>
            <person name="Singh A."/>
            <person name="Wilkins M.J."/>
            <person name="Karaoz U."/>
            <person name="Brodie E.L."/>
            <person name="Williams K.H."/>
            <person name="Hubbard S.S."/>
            <person name="Banfield J.F."/>
        </authorList>
    </citation>
    <scope>NUCLEOTIDE SEQUENCE [LARGE SCALE GENOMIC DNA]</scope>
</reference>
<keyword evidence="1" id="KW-0472">Membrane</keyword>
<dbReference type="STRING" id="1802206.A3D35_02630"/>
<feature type="transmembrane region" description="Helical" evidence="1">
    <location>
        <begin position="12"/>
        <end position="31"/>
    </location>
</feature>
<sequence>MNNVLKSEKGQVLMVTIILSVFFFIILSVMLTSVSNYVKNERYLVASSQALHIAEGGIDYALNQLNEDTGYTGESDVSLGEGVFNINITDVDSSEKLISVTSYVPNSSNSIATKTVSARASISDHIIAFHYGVQSGNGGFFMSGSGTKVNGNVYSNGNIQAEIITGSAIAANLPNAVADQSNDSPLTPTDSITFGNTSSTQDFAQSFKLSQSYSFNNVQFYIKKVGSPSNATVRILYDNSSSPGSSTGITGTLSASQVTTSYGWVSITLPTTPILTAGQTYWMVIDAGSNSSNYYILGANQSGYVNGLGKIGKYGGSWSNTSPSTLDGYFKIYLGGQTSSISGGTIGTTSDDITWANSVTNATVSGFLYCQTGSGNNKSCDNSLADPDPQSMPLSDGNIQEFKDEAAVGDPIEGNLSINSDTTMGPKKINGDVSITGGAILTVTGTIWITGNFSLTGGSTVQLDSSYGSNDGIIVIDGYVSLSGNSQFYGSGQEHSYPFLVTTSSCPDDTYCGNKDAISFGGGSGTVGLIAQNGAVSISGGSALKALAAKKVVMTGGSELIYDEGLVNSHFSSGSGGAWQFVTGTYSVSN</sequence>
<dbReference type="EMBL" id="MHOS01000015">
    <property type="protein sequence ID" value="OGZ69009.1"/>
    <property type="molecule type" value="Genomic_DNA"/>
</dbReference>
<protein>
    <recommendedName>
        <fullName evidence="4">Type 4 fimbrial biogenesis protein PilX N-terminal domain-containing protein</fullName>
    </recommendedName>
</protein>
<organism evidence="2 3">
    <name type="scientific">Candidatus Staskawiczbacteria bacterium RIFCSPHIGHO2_02_FULL_34_9</name>
    <dbReference type="NCBI Taxonomy" id="1802206"/>
    <lineage>
        <taxon>Bacteria</taxon>
        <taxon>Candidatus Staskawicziibacteriota</taxon>
    </lineage>
</organism>